<keyword evidence="1" id="KW-0547">Nucleotide-binding</keyword>
<dbReference type="InterPro" id="IPR027417">
    <property type="entry name" value="P-loop_NTPase"/>
</dbReference>
<name>A0A0F9A9F6_9ZZZZ</name>
<dbReference type="InterPro" id="IPR050130">
    <property type="entry name" value="ClpA_ClpB"/>
</dbReference>
<evidence type="ECO:0000256" key="2">
    <source>
        <dbReference type="ARBA" id="ARBA00022840"/>
    </source>
</evidence>
<dbReference type="AlphaFoldDB" id="A0A0F9A9F6"/>
<gene>
    <name evidence="5" type="ORF">LCGC14_2876550</name>
</gene>
<dbReference type="PANTHER" id="PTHR11638">
    <property type="entry name" value="ATP-DEPENDENT CLP PROTEASE"/>
    <property type="match status" value="1"/>
</dbReference>
<evidence type="ECO:0000313" key="5">
    <source>
        <dbReference type="EMBL" id="KKK75159.1"/>
    </source>
</evidence>
<dbReference type="SUPFAM" id="SSF81923">
    <property type="entry name" value="Double Clp-N motif"/>
    <property type="match status" value="1"/>
</dbReference>
<dbReference type="InterPro" id="IPR004176">
    <property type="entry name" value="Clp_R_N"/>
</dbReference>
<dbReference type="GO" id="GO:0034605">
    <property type="term" value="P:cellular response to heat"/>
    <property type="evidence" value="ECO:0007669"/>
    <property type="project" value="TreeGrafter"/>
</dbReference>
<keyword evidence="2" id="KW-0067">ATP-binding</keyword>
<keyword evidence="3" id="KW-0175">Coiled coil</keyword>
<dbReference type="GO" id="GO:0005524">
    <property type="term" value="F:ATP binding"/>
    <property type="evidence" value="ECO:0007669"/>
    <property type="project" value="UniProtKB-KW"/>
</dbReference>
<feature type="coiled-coil region" evidence="3">
    <location>
        <begin position="84"/>
        <end position="111"/>
    </location>
</feature>
<dbReference type="Gene3D" id="3.40.50.300">
    <property type="entry name" value="P-loop containing nucleotide triphosphate hydrolases"/>
    <property type="match status" value="1"/>
</dbReference>
<feature type="domain" description="Clp R" evidence="4">
    <location>
        <begin position="3"/>
        <end position="146"/>
    </location>
</feature>
<dbReference type="Pfam" id="PF02861">
    <property type="entry name" value="Clp_N"/>
    <property type="match status" value="1"/>
</dbReference>
<sequence>MRLDKFTIKAQEAVQETESLAHRYKHANLEPEHLLLALLGQEDGVIPPLLDGLGVPRAALQTKLERTLSSKPTVYGETSQRTLSPNLNNLLHQAEAEALQLKDEYVSTEHLLLALFDLKDGAGRILNSHGVGKEAILKSLSFIRGSQRVTDQTPEEKYQALERYGTDLVELARAGKLDPVIGRDEEIRRCM</sequence>
<accession>A0A0F9A9F6</accession>
<reference evidence="5" key="1">
    <citation type="journal article" date="2015" name="Nature">
        <title>Complex archaea that bridge the gap between prokaryotes and eukaryotes.</title>
        <authorList>
            <person name="Spang A."/>
            <person name="Saw J.H."/>
            <person name="Jorgensen S.L."/>
            <person name="Zaremba-Niedzwiedzka K."/>
            <person name="Martijn J."/>
            <person name="Lind A.E."/>
            <person name="van Eijk R."/>
            <person name="Schleper C."/>
            <person name="Guy L."/>
            <person name="Ettema T.J."/>
        </authorList>
    </citation>
    <scope>NUCLEOTIDE SEQUENCE</scope>
</reference>
<evidence type="ECO:0000256" key="1">
    <source>
        <dbReference type="ARBA" id="ARBA00022741"/>
    </source>
</evidence>
<dbReference type="GO" id="GO:0016887">
    <property type="term" value="F:ATP hydrolysis activity"/>
    <property type="evidence" value="ECO:0007669"/>
    <property type="project" value="TreeGrafter"/>
</dbReference>
<evidence type="ECO:0000259" key="4">
    <source>
        <dbReference type="PROSITE" id="PS51903"/>
    </source>
</evidence>
<dbReference type="EMBL" id="LAZR01055990">
    <property type="protein sequence ID" value="KKK75159.1"/>
    <property type="molecule type" value="Genomic_DNA"/>
</dbReference>
<dbReference type="GO" id="GO:0005737">
    <property type="term" value="C:cytoplasm"/>
    <property type="evidence" value="ECO:0007669"/>
    <property type="project" value="TreeGrafter"/>
</dbReference>
<dbReference type="InterPro" id="IPR036628">
    <property type="entry name" value="Clp_N_dom_sf"/>
</dbReference>
<protein>
    <recommendedName>
        <fullName evidence="4">Clp R domain-containing protein</fullName>
    </recommendedName>
</protein>
<feature type="non-terminal residue" evidence="5">
    <location>
        <position position="191"/>
    </location>
</feature>
<dbReference type="PROSITE" id="PS51903">
    <property type="entry name" value="CLP_R"/>
    <property type="match status" value="1"/>
</dbReference>
<organism evidence="5">
    <name type="scientific">marine sediment metagenome</name>
    <dbReference type="NCBI Taxonomy" id="412755"/>
    <lineage>
        <taxon>unclassified sequences</taxon>
        <taxon>metagenomes</taxon>
        <taxon>ecological metagenomes</taxon>
    </lineage>
</organism>
<dbReference type="PANTHER" id="PTHR11638:SF18">
    <property type="entry name" value="HEAT SHOCK PROTEIN 104"/>
    <property type="match status" value="1"/>
</dbReference>
<proteinExistence type="predicted"/>
<dbReference type="Gene3D" id="1.10.1780.10">
    <property type="entry name" value="Clp, N-terminal domain"/>
    <property type="match status" value="1"/>
</dbReference>
<comment type="caution">
    <text evidence="5">The sequence shown here is derived from an EMBL/GenBank/DDBJ whole genome shotgun (WGS) entry which is preliminary data.</text>
</comment>
<evidence type="ECO:0000256" key="3">
    <source>
        <dbReference type="SAM" id="Coils"/>
    </source>
</evidence>